<gene>
    <name evidence="6" type="ORF">J2T55_000905</name>
</gene>
<keyword evidence="7" id="KW-1185">Reference proteome</keyword>
<dbReference type="NCBIfam" id="TIGR00281">
    <property type="entry name" value="SMC-Scp complex subunit ScpB"/>
    <property type="match status" value="1"/>
</dbReference>
<dbReference type="GO" id="GO:0051301">
    <property type="term" value="P:cell division"/>
    <property type="evidence" value="ECO:0007669"/>
    <property type="project" value="UniProtKB-KW"/>
</dbReference>
<keyword evidence="3" id="KW-0159">Chromosome partition</keyword>
<feature type="compositionally biased region" description="Acidic residues" evidence="5">
    <location>
        <begin position="205"/>
        <end position="231"/>
    </location>
</feature>
<keyword evidence="2" id="KW-0132">Cell division</keyword>
<feature type="compositionally biased region" description="Acidic residues" evidence="5">
    <location>
        <begin position="291"/>
        <end position="304"/>
    </location>
</feature>
<evidence type="ECO:0000256" key="4">
    <source>
        <dbReference type="ARBA" id="ARBA00023306"/>
    </source>
</evidence>
<dbReference type="Pfam" id="PF04079">
    <property type="entry name" value="SMC_ScpB"/>
    <property type="match status" value="1"/>
</dbReference>
<protein>
    <submittedName>
        <fullName evidence="6">Segregation and condensation protein B</fullName>
    </submittedName>
</protein>
<dbReference type="InterPro" id="IPR036390">
    <property type="entry name" value="WH_DNA-bd_sf"/>
</dbReference>
<keyword evidence="4" id="KW-0131">Cell cycle</keyword>
<accession>A0AAE3HLZ1</accession>
<evidence type="ECO:0000256" key="2">
    <source>
        <dbReference type="ARBA" id="ARBA00022618"/>
    </source>
</evidence>
<feature type="region of interest" description="Disordered" evidence="5">
    <location>
        <begin position="191"/>
        <end position="312"/>
    </location>
</feature>
<dbReference type="GO" id="GO:0051304">
    <property type="term" value="P:chromosome separation"/>
    <property type="evidence" value="ECO:0007669"/>
    <property type="project" value="InterPro"/>
</dbReference>
<organism evidence="6 7">
    <name type="scientific">Methylohalomonas lacus</name>
    <dbReference type="NCBI Taxonomy" id="398773"/>
    <lineage>
        <taxon>Bacteria</taxon>
        <taxon>Pseudomonadati</taxon>
        <taxon>Pseudomonadota</taxon>
        <taxon>Gammaproteobacteria</taxon>
        <taxon>Methylohalomonadales</taxon>
        <taxon>Methylohalomonadaceae</taxon>
        <taxon>Methylohalomonas</taxon>
    </lineage>
</organism>
<evidence type="ECO:0000256" key="1">
    <source>
        <dbReference type="ARBA" id="ARBA00022490"/>
    </source>
</evidence>
<keyword evidence="1" id="KW-0963">Cytoplasm</keyword>
<dbReference type="AlphaFoldDB" id="A0AAE3HLZ1"/>
<proteinExistence type="predicted"/>
<dbReference type="EMBL" id="JANUCT010000005">
    <property type="protein sequence ID" value="MCS3902897.1"/>
    <property type="molecule type" value="Genomic_DNA"/>
</dbReference>
<evidence type="ECO:0000313" key="7">
    <source>
        <dbReference type="Proteomes" id="UP001204445"/>
    </source>
</evidence>
<dbReference type="InterPro" id="IPR005234">
    <property type="entry name" value="ScpB_csome_segregation"/>
</dbReference>
<feature type="compositionally biased region" description="Low complexity" evidence="5">
    <location>
        <begin position="239"/>
        <end position="261"/>
    </location>
</feature>
<dbReference type="SUPFAM" id="SSF46785">
    <property type="entry name" value="Winged helix' DNA-binding domain"/>
    <property type="match status" value="2"/>
</dbReference>
<evidence type="ECO:0000256" key="5">
    <source>
        <dbReference type="SAM" id="MobiDB-lite"/>
    </source>
</evidence>
<dbReference type="PANTHER" id="PTHR34298">
    <property type="entry name" value="SEGREGATION AND CONDENSATION PROTEIN B"/>
    <property type="match status" value="1"/>
</dbReference>
<name>A0AAE3HLZ1_9GAMM</name>
<dbReference type="RefSeq" id="WP_259054503.1">
    <property type="nucleotide sequence ID" value="NZ_JANUCT010000005.1"/>
</dbReference>
<comment type="caution">
    <text evidence="6">The sequence shown here is derived from an EMBL/GenBank/DDBJ whole genome shotgun (WGS) entry which is preliminary data.</text>
</comment>
<dbReference type="InterPro" id="IPR036388">
    <property type="entry name" value="WH-like_DNA-bd_sf"/>
</dbReference>
<dbReference type="Proteomes" id="UP001204445">
    <property type="component" value="Unassembled WGS sequence"/>
</dbReference>
<sequence>MNATNIKNILEAALMVSTQPLTLDKLQGLFARDAVQPDRDALRSALAELAEDCSGRGIELTEVASGWRYQVRADYADWVNRLWDEKPPRYSRALMETLAIIAYRQPITRGEIEDIRGVSVSANIVRTLQEREWIKSVGHRDVPGKPELLATTKEFLDYFNLKKLSDLPTLAEIRDLDEINPDLFAGLEQGEGQSTDAEAEQAPAVDDDSAMDADTEGSAVGDEDSVAEFEYETSGVGNDASEVVETAATEAAAEDVASSETGETEAVDADAAGQADENEAVSDADTATASDAEDENDEDEDDDNDKVVQFSK</sequence>
<evidence type="ECO:0000256" key="3">
    <source>
        <dbReference type="ARBA" id="ARBA00022829"/>
    </source>
</evidence>
<dbReference type="Gene3D" id="1.10.10.10">
    <property type="entry name" value="Winged helix-like DNA-binding domain superfamily/Winged helix DNA-binding domain"/>
    <property type="match status" value="2"/>
</dbReference>
<reference evidence="6" key="1">
    <citation type="submission" date="2022-08" db="EMBL/GenBank/DDBJ databases">
        <title>Genomic Encyclopedia of Type Strains, Phase III (KMG-III): the genomes of soil and plant-associated and newly described type strains.</title>
        <authorList>
            <person name="Whitman W."/>
        </authorList>
    </citation>
    <scope>NUCLEOTIDE SEQUENCE</scope>
    <source>
        <strain evidence="6">HMT 1</strain>
    </source>
</reference>
<evidence type="ECO:0000313" key="6">
    <source>
        <dbReference type="EMBL" id="MCS3902897.1"/>
    </source>
</evidence>
<dbReference type="PANTHER" id="PTHR34298:SF2">
    <property type="entry name" value="SEGREGATION AND CONDENSATION PROTEIN B"/>
    <property type="match status" value="1"/>
</dbReference>